<evidence type="ECO:0000256" key="10">
    <source>
        <dbReference type="ARBA" id="ARBA00022989"/>
    </source>
</evidence>
<comment type="similarity">
    <text evidence="2">Belongs to the complex I subunit 6 family.</text>
</comment>
<evidence type="ECO:0000256" key="7">
    <source>
        <dbReference type="ARBA" id="ARBA00022692"/>
    </source>
</evidence>
<feature type="transmembrane region" description="Helical" evidence="16">
    <location>
        <begin position="120"/>
        <end position="142"/>
    </location>
</feature>
<evidence type="ECO:0000313" key="17">
    <source>
        <dbReference type="EMBL" id="AFY64351.1"/>
    </source>
</evidence>
<evidence type="ECO:0000256" key="12">
    <source>
        <dbReference type="ARBA" id="ARBA00023128"/>
    </source>
</evidence>
<evidence type="ECO:0000256" key="3">
    <source>
        <dbReference type="ARBA" id="ARBA00012944"/>
    </source>
</evidence>
<keyword evidence="7 16" id="KW-0812">Transmembrane</keyword>
<comment type="subcellular location">
    <subcellularLocation>
        <location evidence="1">Mitochondrion membrane</location>
        <topology evidence="1">Multi-pass membrane protein</topology>
    </subcellularLocation>
</comment>
<protein>
    <recommendedName>
        <fullName evidence="4">NADH-ubiquinone oxidoreductase chain 6</fullName>
        <ecNumber evidence="3">7.1.1.2</ecNumber>
    </recommendedName>
    <alternativeName>
        <fullName evidence="14">NADH dehydrogenase subunit 6</fullName>
    </alternativeName>
</protein>
<evidence type="ECO:0000256" key="13">
    <source>
        <dbReference type="ARBA" id="ARBA00023136"/>
    </source>
</evidence>
<evidence type="ECO:0000256" key="14">
    <source>
        <dbReference type="ARBA" id="ARBA00031019"/>
    </source>
</evidence>
<keyword evidence="11" id="KW-0520">NAD</keyword>
<accession>K9S3W2</accession>
<dbReference type="AlphaFoldDB" id="K9S3W2"/>
<evidence type="ECO:0000256" key="8">
    <source>
        <dbReference type="ARBA" id="ARBA00022967"/>
    </source>
</evidence>
<evidence type="ECO:0000256" key="9">
    <source>
        <dbReference type="ARBA" id="ARBA00022982"/>
    </source>
</evidence>
<keyword evidence="13 16" id="KW-0472">Membrane</keyword>
<comment type="catalytic activity">
    <reaction evidence="15">
        <text>a ubiquinone + NADH + 5 H(+)(in) = a ubiquinol + NAD(+) + 4 H(+)(out)</text>
        <dbReference type="Rhea" id="RHEA:29091"/>
        <dbReference type="Rhea" id="RHEA-COMP:9565"/>
        <dbReference type="Rhea" id="RHEA-COMP:9566"/>
        <dbReference type="ChEBI" id="CHEBI:15378"/>
        <dbReference type="ChEBI" id="CHEBI:16389"/>
        <dbReference type="ChEBI" id="CHEBI:17976"/>
        <dbReference type="ChEBI" id="CHEBI:57540"/>
        <dbReference type="ChEBI" id="CHEBI:57945"/>
        <dbReference type="EC" id="7.1.1.2"/>
    </reaction>
</comment>
<evidence type="ECO:0000256" key="2">
    <source>
        <dbReference type="ARBA" id="ARBA00005698"/>
    </source>
</evidence>
<evidence type="ECO:0000256" key="11">
    <source>
        <dbReference type="ARBA" id="ARBA00023027"/>
    </source>
</evidence>
<proteinExistence type="inferred from homology"/>
<feature type="transmembrane region" description="Helical" evidence="16">
    <location>
        <begin position="12"/>
        <end position="36"/>
    </location>
</feature>
<dbReference type="OrthoDB" id="6377199at2759"/>
<reference evidence="17" key="1">
    <citation type="submission" date="2012-10" db="EMBL/GenBank/DDBJ databases">
        <authorList>
            <person name="Chabot C.C."/>
            <person name="Cooper M.B."/>
        </authorList>
    </citation>
    <scope>NUCLEOTIDE SEQUENCE</scope>
    <source>
        <strain evidence="17">GBM001</strain>
    </source>
</reference>
<name>K9S3W2_LIMPO</name>
<evidence type="ECO:0000256" key="15">
    <source>
        <dbReference type="ARBA" id="ARBA00049551"/>
    </source>
</evidence>
<geneLocation type="mitochondrion" evidence="17"/>
<evidence type="ECO:0000256" key="6">
    <source>
        <dbReference type="ARBA" id="ARBA00022660"/>
    </source>
</evidence>
<dbReference type="GO" id="GO:0008137">
    <property type="term" value="F:NADH dehydrogenase (ubiquinone) activity"/>
    <property type="evidence" value="ECO:0007669"/>
    <property type="project" value="UniProtKB-EC"/>
</dbReference>
<feature type="transmembrane region" description="Helical" evidence="16">
    <location>
        <begin position="83"/>
        <end position="100"/>
    </location>
</feature>
<keyword evidence="8" id="KW-1278">Translocase</keyword>
<dbReference type="InterPro" id="IPR050269">
    <property type="entry name" value="ComplexI_Subunit6"/>
</dbReference>
<organism evidence="17">
    <name type="scientific">Limulus polyphemus</name>
    <name type="common">Atlantic horseshoe crab</name>
    <dbReference type="NCBI Taxonomy" id="6850"/>
    <lineage>
        <taxon>Eukaryota</taxon>
        <taxon>Metazoa</taxon>
        <taxon>Ecdysozoa</taxon>
        <taxon>Arthropoda</taxon>
        <taxon>Chelicerata</taxon>
        <taxon>Merostomata</taxon>
        <taxon>Xiphosura</taxon>
        <taxon>Limulidae</taxon>
        <taxon>Limulus</taxon>
    </lineage>
</organism>
<evidence type="ECO:0000256" key="16">
    <source>
        <dbReference type="SAM" id="Phobius"/>
    </source>
</evidence>
<keyword evidence="9" id="KW-0249">Electron transport</keyword>
<dbReference type="GO" id="GO:0031966">
    <property type="term" value="C:mitochondrial membrane"/>
    <property type="evidence" value="ECO:0007669"/>
    <property type="project" value="UniProtKB-SubCell"/>
</dbReference>
<dbReference type="PANTHER" id="PTHR11435">
    <property type="entry name" value="NADH UBIQUINONE OXIDOREDUCTASE SUBUNIT ND6"/>
    <property type="match status" value="1"/>
</dbReference>
<evidence type="ECO:0000256" key="1">
    <source>
        <dbReference type="ARBA" id="ARBA00004225"/>
    </source>
</evidence>
<gene>
    <name evidence="17" type="primary">ND6</name>
</gene>
<dbReference type="EMBL" id="JX983598">
    <property type="protein sequence ID" value="AFY64351.1"/>
    <property type="molecule type" value="Genomic_DNA"/>
</dbReference>
<dbReference type="EC" id="7.1.1.2" evidence="3"/>
<evidence type="ECO:0000256" key="4">
    <source>
        <dbReference type="ARBA" id="ARBA00021095"/>
    </source>
</evidence>
<feature type="transmembrane region" description="Helical" evidence="16">
    <location>
        <begin position="48"/>
        <end position="71"/>
    </location>
</feature>
<keyword evidence="12 17" id="KW-0496">Mitochondrion</keyword>
<keyword evidence="6" id="KW-0679">Respiratory chain</keyword>
<evidence type="ECO:0000256" key="5">
    <source>
        <dbReference type="ARBA" id="ARBA00022448"/>
    </source>
</evidence>
<keyword evidence="10 16" id="KW-1133">Transmembrane helix</keyword>
<dbReference type="PANTHER" id="PTHR11435:SF1">
    <property type="entry name" value="NADH-UBIQUINONE OXIDOREDUCTASE CHAIN 6"/>
    <property type="match status" value="1"/>
</dbReference>
<keyword evidence="5" id="KW-0813">Transport</keyword>
<sequence length="153" mass="17417">MTKIIILSTIYSSVLFLISYHPIMMIMNLILSTILVSLMTTLLMKTSWFSYTLFLIMLGGMLVVFIYIASLAPNESFKMLTKIPFLIIPSMPLLFTTISFKTSIFPEMYKISISKIFSNLPMMTTLFLVTFLLITLIAVVKITKISQGPIRHN</sequence>